<dbReference type="InterPro" id="IPR036271">
    <property type="entry name" value="Tet_transcr_reg_TetR-rel_C_sf"/>
</dbReference>
<evidence type="ECO:0000256" key="2">
    <source>
        <dbReference type="PROSITE-ProRule" id="PRU00335"/>
    </source>
</evidence>
<dbReference type="PANTHER" id="PTHR30328">
    <property type="entry name" value="TRANSCRIPTIONAL REPRESSOR"/>
    <property type="match status" value="1"/>
</dbReference>
<feature type="DNA-binding region" description="H-T-H motif" evidence="2">
    <location>
        <begin position="37"/>
        <end position="56"/>
    </location>
</feature>
<dbReference type="PRINTS" id="PR00455">
    <property type="entry name" value="HTHTETR"/>
</dbReference>
<dbReference type="SUPFAM" id="SSF46689">
    <property type="entry name" value="Homeodomain-like"/>
    <property type="match status" value="1"/>
</dbReference>
<evidence type="ECO:0000256" key="1">
    <source>
        <dbReference type="ARBA" id="ARBA00023125"/>
    </source>
</evidence>
<dbReference type="OrthoDB" id="2356263at2"/>
<dbReference type="Pfam" id="PF17938">
    <property type="entry name" value="TetR_C_29"/>
    <property type="match status" value="1"/>
</dbReference>
<feature type="domain" description="HTH tetR-type" evidence="3">
    <location>
        <begin position="14"/>
        <end position="74"/>
    </location>
</feature>
<dbReference type="Proteomes" id="UP000235897">
    <property type="component" value="Unassembled WGS sequence"/>
</dbReference>
<dbReference type="InterPro" id="IPR041474">
    <property type="entry name" value="NicS_C"/>
</dbReference>
<dbReference type="Pfam" id="PF00440">
    <property type="entry name" value="TetR_N"/>
    <property type="match status" value="1"/>
</dbReference>
<evidence type="ECO:0000259" key="3">
    <source>
        <dbReference type="PROSITE" id="PS50977"/>
    </source>
</evidence>
<name>A0A2N8SLH4_STUST</name>
<dbReference type="SUPFAM" id="SSF48498">
    <property type="entry name" value="Tetracyclin repressor-like, C-terminal domain"/>
    <property type="match status" value="1"/>
</dbReference>
<proteinExistence type="predicted"/>
<dbReference type="AlphaFoldDB" id="A0A2N8SLH4"/>
<dbReference type="InterPro" id="IPR001647">
    <property type="entry name" value="HTH_TetR"/>
</dbReference>
<gene>
    <name evidence="4" type="ORF">CXL00_21455</name>
</gene>
<dbReference type="InterPro" id="IPR050109">
    <property type="entry name" value="HTH-type_TetR-like_transc_reg"/>
</dbReference>
<evidence type="ECO:0000313" key="5">
    <source>
        <dbReference type="Proteomes" id="UP000235897"/>
    </source>
</evidence>
<evidence type="ECO:0000313" key="4">
    <source>
        <dbReference type="EMBL" id="PNG03344.1"/>
    </source>
</evidence>
<dbReference type="RefSeq" id="WP_052035287.1">
    <property type="nucleotide sequence ID" value="NZ_JAMOIG010000010.1"/>
</dbReference>
<dbReference type="GO" id="GO:0003677">
    <property type="term" value="F:DNA binding"/>
    <property type="evidence" value="ECO:0007669"/>
    <property type="project" value="UniProtKB-UniRule"/>
</dbReference>
<dbReference type="Gene3D" id="1.10.357.10">
    <property type="entry name" value="Tetracycline Repressor, domain 2"/>
    <property type="match status" value="1"/>
</dbReference>
<dbReference type="EMBL" id="POUW01000010">
    <property type="protein sequence ID" value="PNG03344.1"/>
    <property type="molecule type" value="Genomic_DNA"/>
</dbReference>
<organism evidence="4 5">
    <name type="scientific">Stutzerimonas stutzeri</name>
    <name type="common">Pseudomonas stutzeri</name>
    <dbReference type="NCBI Taxonomy" id="316"/>
    <lineage>
        <taxon>Bacteria</taxon>
        <taxon>Pseudomonadati</taxon>
        <taxon>Pseudomonadota</taxon>
        <taxon>Gammaproteobacteria</taxon>
        <taxon>Pseudomonadales</taxon>
        <taxon>Pseudomonadaceae</taxon>
        <taxon>Stutzerimonas</taxon>
    </lineage>
</organism>
<keyword evidence="1 2" id="KW-0238">DNA-binding</keyword>
<dbReference type="PANTHER" id="PTHR30328:SF54">
    <property type="entry name" value="HTH-TYPE TRANSCRIPTIONAL REPRESSOR SCO4008"/>
    <property type="match status" value="1"/>
</dbReference>
<reference evidence="4 5" key="1">
    <citation type="submission" date="2018-01" db="EMBL/GenBank/DDBJ databases">
        <title>Denitrification phenotypes of diverse strains of Pseudomonas stutzeri.</title>
        <authorList>
            <person name="Milligan D.A."/>
            <person name="Bergaust L."/>
            <person name="Bakken L.R."/>
            <person name="Frostegard A."/>
        </authorList>
    </citation>
    <scope>NUCLEOTIDE SEQUENCE [LARGE SCALE GENOMIC DNA]</scope>
    <source>
        <strain evidence="4 5">28a3</strain>
    </source>
</reference>
<sequence>MHPPRETEAFSRKRATLERLLVEARRIFAEKGLAGARLEEIASAAGVTRQLIYQYFSNKETLFTSVLDESTAQIIKDLLSMDLDQLPPRQALTALLEYLFDQYGADPELRSLAQESFRLHEHGTHNQNRFGAIAAPLIELIERILKRGVESGDFLPDVDARMFCGASMLLTTLWFTSRHITSTATGFDTNTPAGLKAWRSYAIDFVLSALLATNRPSLSRPKVNAG</sequence>
<comment type="caution">
    <text evidence="4">The sequence shown here is derived from an EMBL/GenBank/DDBJ whole genome shotgun (WGS) entry which is preliminary data.</text>
</comment>
<dbReference type="InterPro" id="IPR009057">
    <property type="entry name" value="Homeodomain-like_sf"/>
</dbReference>
<accession>A0A2N8SLH4</accession>
<dbReference type="PROSITE" id="PS50977">
    <property type="entry name" value="HTH_TETR_2"/>
    <property type="match status" value="1"/>
</dbReference>
<protein>
    <submittedName>
        <fullName evidence="4">TetR/AcrR family transcriptional regulator</fullName>
    </submittedName>
</protein>